<dbReference type="NCBIfam" id="NF006771">
    <property type="entry name" value="PRK09290.1-5"/>
    <property type="match status" value="1"/>
</dbReference>
<dbReference type="Proteomes" id="UP001519345">
    <property type="component" value="Unassembled WGS sequence"/>
</dbReference>
<keyword evidence="2 4" id="KW-0378">Hydrolase</keyword>
<dbReference type="GO" id="GO:0047652">
    <property type="term" value="F:allantoate deiminase activity"/>
    <property type="evidence" value="ECO:0007669"/>
    <property type="project" value="UniProtKB-EC"/>
</dbReference>
<dbReference type="CDD" id="cd03884">
    <property type="entry name" value="M20_bAS"/>
    <property type="match status" value="1"/>
</dbReference>
<dbReference type="PANTHER" id="PTHR32494:SF5">
    <property type="entry name" value="ALLANTOATE AMIDOHYDROLASE"/>
    <property type="match status" value="1"/>
</dbReference>
<gene>
    <name evidence="4" type="ORF">J2Z83_001882</name>
</gene>
<dbReference type="InterPro" id="IPR002933">
    <property type="entry name" value="Peptidase_M20"/>
</dbReference>
<dbReference type="InterPro" id="IPR036264">
    <property type="entry name" value="Bact_exopeptidase_dim_dom"/>
</dbReference>
<dbReference type="Gene3D" id="3.40.630.10">
    <property type="entry name" value="Zn peptidases"/>
    <property type="match status" value="1"/>
</dbReference>
<dbReference type="RefSeq" id="WP_209462954.1">
    <property type="nucleotide sequence ID" value="NZ_CP110224.1"/>
</dbReference>
<name>A0ABS4IIF7_9BACI</name>
<accession>A0ABS4IIF7</accession>
<dbReference type="EMBL" id="JAGGKX010000008">
    <property type="protein sequence ID" value="MBP1969774.1"/>
    <property type="molecule type" value="Genomic_DNA"/>
</dbReference>
<evidence type="ECO:0000313" key="5">
    <source>
        <dbReference type="Proteomes" id="UP001519345"/>
    </source>
</evidence>
<sequence>MKANSDRIEKHIHDLSKYTATPNQGVTRLTYSKEDLQARNFIKEKMKEYGLDVREDGLGNIFGKLEGSKTDAPSVLVGSHFDSVPHGGAYDGTGGVVAGLEVAALFKENNLTPTYPLEIIAMIEEEGSRFGGGLMGSRGVTGTTDAAELNQTKDKDGVSVAEAMRDIGLDPTLPKQRDPQTIKAFLEMHIEQGPILEEKDISIGVVESIVGLTQLEVTIEGQAGHAGTTPMDRRLDALVTAADIISKLPAIAKDEGEGTVITVGRHEVFPNGANVIPEKVVFSVDIRSGKEEHMRSAIQKTKDVVASFEGQGIHTSVEQPLYMQPKALNQDIHSLLKTACNQLDISYLNMNSGAGHDAMVFSDVTDIGLIFVPSKDGISHSPEEWTDARDLANGVDVLYNAAKELTEAT</sequence>
<evidence type="ECO:0000313" key="4">
    <source>
        <dbReference type="EMBL" id="MBP1969774.1"/>
    </source>
</evidence>
<keyword evidence="5" id="KW-1185">Reference proteome</keyword>
<dbReference type="PIRSF" id="PIRSF001235">
    <property type="entry name" value="Amidase_carbamoylase"/>
    <property type="match status" value="1"/>
</dbReference>
<dbReference type="SUPFAM" id="SSF55031">
    <property type="entry name" value="Bacterial exopeptidase dimerisation domain"/>
    <property type="match status" value="1"/>
</dbReference>
<reference evidence="4 5" key="1">
    <citation type="submission" date="2021-03" db="EMBL/GenBank/DDBJ databases">
        <title>Genomic Encyclopedia of Type Strains, Phase IV (KMG-IV): sequencing the most valuable type-strain genomes for metagenomic binning, comparative biology and taxonomic classification.</title>
        <authorList>
            <person name="Goeker M."/>
        </authorList>
    </citation>
    <scope>NUCLEOTIDE SEQUENCE [LARGE SCALE GENOMIC DNA]</scope>
    <source>
        <strain evidence="4 5">DSM 25609</strain>
    </source>
</reference>
<evidence type="ECO:0000259" key="3">
    <source>
        <dbReference type="Pfam" id="PF07687"/>
    </source>
</evidence>
<dbReference type="NCBIfam" id="TIGR01879">
    <property type="entry name" value="hydantase"/>
    <property type="match status" value="1"/>
</dbReference>
<evidence type="ECO:0000256" key="1">
    <source>
        <dbReference type="ARBA" id="ARBA00006153"/>
    </source>
</evidence>
<protein>
    <submittedName>
        <fullName evidence="4">Allantoate deiminase</fullName>
        <ecNumber evidence="4">3.5.3.9</ecNumber>
    </submittedName>
</protein>
<dbReference type="PANTHER" id="PTHR32494">
    <property type="entry name" value="ALLANTOATE DEIMINASE-RELATED"/>
    <property type="match status" value="1"/>
</dbReference>
<dbReference type="Gene3D" id="3.30.70.360">
    <property type="match status" value="1"/>
</dbReference>
<dbReference type="Pfam" id="PF01546">
    <property type="entry name" value="Peptidase_M20"/>
    <property type="match status" value="1"/>
</dbReference>
<dbReference type="InterPro" id="IPR010158">
    <property type="entry name" value="Amidase_Cbmase"/>
</dbReference>
<feature type="domain" description="Peptidase M20 dimerisation" evidence="3">
    <location>
        <begin position="211"/>
        <end position="307"/>
    </location>
</feature>
<comment type="caution">
    <text evidence="4">The sequence shown here is derived from an EMBL/GenBank/DDBJ whole genome shotgun (WGS) entry which is preliminary data.</text>
</comment>
<dbReference type="Pfam" id="PF07687">
    <property type="entry name" value="M20_dimer"/>
    <property type="match status" value="1"/>
</dbReference>
<proteinExistence type="inferred from homology"/>
<comment type="similarity">
    <text evidence="1">Belongs to the peptidase M20 family.</text>
</comment>
<dbReference type="InterPro" id="IPR011650">
    <property type="entry name" value="Peptidase_M20_dimer"/>
</dbReference>
<organism evidence="4 5">
    <name type="scientific">Virgibacillus natechei</name>
    <dbReference type="NCBI Taxonomy" id="1216297"/>
    <lineage>
        <taxon>Bacteria</taxon>
        <taxon>Bacillati</taxon>
        <taxon>Bacillota</taxon>
        <taxon>Bacilli</taxon>
        <taxon>Bacillales</taxon>
        <taxon>Bacillaceae</taxon>
        <taxon>Virgibacillus</taxon>
    </lineage>
</organism>
<dbReference type="EC" id="3.5.3.9" evidence="4"/>
<dbReference type="SUPFAM" id="SSF53187">
    <property type="entry name" value="Zn-dependent exopeptidases"/>
    <property type="match status" value="1"/>
</dbReference>
<evidence type="ECO:0000256" key="2">
    <source>
        <dbReference type="ARBA" id="ARBA00022801"/>
    </source>
</evidence>